<accession>A0AAX4PM67</accession>
<dbReference type="EMBL" id="CP151518">
    <property type="protein sequence ID" value="WZN67143.1"/>
    <property type="molecule type" value="Genomic_DNA"/>
</dbReference>
<evidence type="ECO:0000313" key="2">
    <source>
        <dbReference type="EMBL" id="WZN67143.1"/>
    </source>
</evidence>
<organism evidence="2 3">
    <name type="scientific">Chloropicon roscoffensis</name>
    <dbReference type="NCBI Taxonomy" id="1461544"/>
    <lineage>
        <taxon>Eukaryota</taxon>
        <taxon>Viridiplantae</taxon>
        <taxon>Chlorophyta</taxon>
        <taxon>Chloropicophyceae</taxon>
        <taxon>Chloropicales</taxon>
        <taxon>Chloropicaceae</taxon>
        <taxon>Chloropicon</taxon>
    </lineage>
</organism>
<gene>
    <name evidence="2" type="ORF">HKI87_18g87150</name>
</gene>
<reference evidence="2 3" key="1">
    <citation type="submission" date="2024-03" db="EMBL/GenBank/DDBJ databases">
        <title>Complete genome sequence of the green alga Chloropicon roscoffensis RCC1871.</title>
        <authorList>
            <person name="Lemieux C."/>
            <person name="Pombert J.-F."/>
            <person name="Otis C."/>
            <person name="Turmel M."/>
        </authorList>
    </citation>
    <scope>NUCLEOTIDE SEQUENCE [LARGE SCALE GENOMIC DNA]</scope>
    <source>
        <strain evidence="2 3">RCC1871</strain>
    </source>
</reference>
<name>A0AAX4PM67_9CHLO</name>
<dbReference type="Proteomes" id="UP001472866">
    <property type="component" value="Chromosome 18"/>
</dbReference>
<evidence type="ECO:0000256" key="1">
    <source>
        <dbReference type="SAM" id="MobiDB-lite"/>
    </source>
</evidence>
<feature type="region of interest" description="Disordered" evidence="1">
    <location>
        <begin position="1"/>
        <end position="32"/>
    </location>
</feature>
<proteinExistence type="predicted"/>
<evidence type="ECO:0000313" key="3">
    <source>
        <dbReference type="Proteomes" id="UP001472866"/>
    </source>
</evidence>
<protein>
    <submittedName>
        <fullName evidence="2">Uncharacterized protein</fullName>
    </submittedName>
</protein>
<dbReference type="AlphaFoldDB" id="A0AAX4PM67"/>
<keyword evidence="3" id="KW-1185">Reference proteome</keyword>
<sequence>MATDRRRLLRRSRRSFGGQPIPFPTQKKVGKEARLEGPRGCRQMPPLFFPGTCIAEAPRAEAGKKQKFQLLGVRLGWLPEEERGVFNFAGVGTP</sequence>